<feature type="transmembrane region" description="Helical" evidence="8">
    <location>
        <begin position="80"/>
        <end position="101"/>
    </location>
</feature>
<evidence type="ECO:0000256" key="4">
    <source>
        <dbReference type="ARBA" id="ARBA00022544"/>
    </source>
</evidence>
<feature type="transmembrane region" description="Helical" evidence="8">
    <location>
        <begin position="220"/>
        <end position="239"/>
    </location>
</feature>
<name>A0ABT9VT50_9BACI</name>
<dbReference type="Pfam" id="PF03845">
    <property type="entry name" value="Spore_permease"/>
    <property type="match status" value="1"/>
</dbReference>
<evidence type="ECO:0000313" key="9">
    <source>
        <dbReference type="EMBL" id="MDQ0164027.1"/>
    </source>
</evidence>
<gene>
    <name evidence="9" type="ORF">J2S06_003171</name>
</gene>
<keyword evidence="7 8" id="KW-0472">Membrane</keyword>
<keyword evidence="3" id="KW-0813">Transport</keyword>
<feature type="transmembrane region" description="Helical" evidence="8">
    <location>
        <begin position="187"/>
        <end position="208"/>
    </location>
</feature>
<dbReference type="Proteomes" id="UP001225646">
    <property type="component" value="Unassembled WGS sequence"/>
</dbReference>
<evidence type="ECO:0000256" key="1">
    <source>
        <dbReference type="ARBA" id="ARBA00004141"/>
    </source>
</evidence>
<keyword evidence="5 8" id="KW-0812">Transmembrane</keyword>
<comment type="subcellular location">
    <subcellularLocation>
        <location evidence="1">Membrane</location>
        <topology evidence="1">Multi-pass membrane protein</topology>
    </subcellularLocation>
</comment>
<dbReference type="PANTHER" id="PTHR34975:SF2">
    <property type="entry name" value="SPORE GERMINATION PROTEIN A2"/>
    <property type="match status" value="1"/>
</dbReference>
<keyword evidence="4" id="KW-0309">Germination</keyword>
<dbReference type="InterPro" id="IPR004761">
    <property type="entry name" value="Spore_GerAB"/>
</dbReference>
<organism evidence="9 10">
    <name type="scientific">Aeribacillus alveayuensis</name>
    <dbReference type="NCBI Taxonomy" id="279215"/>
    <lineage>
        <taxon>Bacteria</taxon>
        <taxon>Bacillati</taxon>
        <taxon>Bacillota</taxon>
        <taxon>Bacilli</taxon>
        <taxon>Bacillales</taxon>
        <taxon>Bacillaceae</taxon>
        <taxon>Aeribacillus</taxon>
    </lineage>
</organism>
<evidence type="ECO:0000256" key="3">
    <source>
        <dbReference type="ARBA" id="ARBA00022448"/>
    </source>
</evidence>
<feature type="transmembrane region" description="Helical" evidence="8">
    <location>
        <begin position="7"/>
        <end position="28"/>
    </location>
</feature>
<keyword evidence="10" id="KW-1185">Reference proteome</keyword>
<evidence type="ECO:0000256" key="5">
    <source>
        <dbReference type="ARBA" id="ARBA00022692"/>
    </source>
</evidence>
<feature type="transmembrane region" description="Helical" evidence="8">
    <location>
        <begin position="40"/>
        <end position="59"/>
    </location>
</feature>
<protein>
    <submittedName>
        <fullName evidence="9">Spore germination protein KB</fullName>
    </submittedName>
</protein>
<evidence type="ECO:0000256" key="7">
    <source>
        <dbReference type="ARBA" id="ARBA00023136"/>
    </source>
</evidence>
<evidence type="ECO:0000256" key="6">
    <source>
        <dbReference type="ARBA" id="ARBA00022989"/>
    </source>
</evidence>
<evidence type="ECO:0000256" key="8">
    <source>
        <dbReference type="SAM" id="Phobius"/>
    </source>
</evidence>
<reference evidence="9 10" key="1">
    <citation type="submission" date="2023-07" db="EMBL/GenBank/DDBJ databases">
        <title>Genomic Encyclopedia of Type Strains, Phase IV (KMG-IV): sequencing the most valuable type-strain genomes for metagenomic binning, comparative biology and taxonomic classification.</title>
        <authorList>
            <person name="Goeker M."/>
        </authorList>
    </citation>
    <scope>NUCLEOTIDE SEQUENCE [LARGE SCALE GENOMIC DNA]</scope>
    <source>
        <strain evidence="9 10">DSM 19092</strain>
    </source>
</reference>
<keyword evidence="6 8" id="KW-1133">Transmembrane helix</keyword>
<feature type="transmembrane region" description="Helical" evidence="8">
    <location>
        <begin position="305"/>
        <end position="325"/>
    </location>
</feature>
<feature type="transmembrane region" description="Helical" evidence="8">
    <location>
        <begin position="113"/>
        <end position="135"/>
    </location>
</feature>
<feature type="transmembrane region" description="Helical" evidence="8">
    <location>
        <begin position="147"/>
        <end position="167"/>
    </location>
</feature>
<evidence type="ECO:0000256" key="2">
    <source>
        <dbReference type="ARBA" id="ARBA00007998"/>
    </source>
</evidence>
<dbReference type="NCBIfam" id="TIGR00912">
    <property type="entry name" value="2A0309"/>
    <property type="match status" value="1"/>
</dbReference>
<proteinExistence type="inferred from homology"/>
<evidence type="ECO:0000313" key="10">
    <source>
        <dbReference type="Proteomes" id="UP001225646"/>
    </source>
</evidence>
<dbReference type="PANTHER" id="PTHR34975">
    <property type="entry name" value="SPORE GERMINATION PROTEIN A2"/>
    <property type="match status" value="1"/>
</dbReference>
<feature type="transmembrane region" description="Helical" evidence="8">
    <location>
        <begin position="337"/>
        <end position="355"/>
    </location>
</feature>
<comment type="caution">
    <text evidence="9">The sequence shown here is derived from an EMBL/GenBank/DDBJ whole genome shotgun (WGS) entry which is preliminary data.</text>
</comment>
<comment type="similarity">
    <text evidence="2">Belongs to the amino acid-polyamine-organocation (APC) superfamily. Spore germination protein (SGP) (TC 2.A.3.9) family.</text>
</comment>
<sequence>MIEKGRISVVQMAIIMHPTISATAILIVPSITGKFAKQDLWLSPIWASFVGFFTIYLAYQLNKHFPKQTVIQYSKEILGVIPGKVIGFLYLFFYVFITGIMLREYGEFVVGNFLMTTPLIVVIASMVFVCCLAVHGGLEVIARTAQFFLPIVLAVLLFIAIIMIPDLQLKHMFPIMEKGLMPSIKGAVTPSGWFSEFFLLSFLFPFLLEREKGFKWGMISAFLVMLMLVITNLYALFLFGDITDMFIYPVMSATKYISIADFLQHVESIVMAIWIPGVFIKISVFYYVIVIGTAQWLNLSDYRPIVLPIGFLLVVFSIWSIHSLMELIDVLMNLWSMFWLYHLLIPALLLFIAFIRKGMVGKREERNNKKMLSGKR</sequence>
<dbReference type="RefSeq" id="WP_419152916.1">
    <property type="nucleotide sequence ID" value="NZ_JAUSTR010000039.1"/>
</dbReference>
<feature type="transmembrane region" description="Helical" evidence="8">
    <location>
        <begin position="271"/>
        <end position="293"/>
    </location>
</feature>
<dbReference type="EMBL" id="JAUSTR010000039">
    <property type="protein sequence ID" value="MDQ0164027.1"/>
    <property type="molecule type" value="Genomic_DNA"/>
</dbReference>
<accession>A0ABT9VT50</accession>